<dbReference type="SUPFAM" id="SSF56672">
    <property type="entry name" value="DNA/RNA polymerases"/>
    <property type="match status" value="1"/>
</dbReference>
<dbReference type="Proteomes" id="UP001497623">
    <property type="component" value="Unassembled WGS sequence"/>
</dbReference>
<feature type="non-terminal residue" evidence="2">
    <location>
        <position position="217"/>
    </location>
</feature>
<accession>A0AAV2PK91</accession>
<dbReference type="InterPro" id="IPR043502">
    <property type="entry name" value="DNA/RNA_pol_sf"/>
</dbReference>
<reference evidence="2 3" key="1">
    <citation type="submission" date="2024-05" db="EMBL/GenBank/DDBJ databases">
        <authorList>
            <person name="Wallberg A."/>
        </authorList>
    </citation>
    <scope>NUCLEOTIDE SEQUENCE [LARGE SCALE GENOMIC DNA]</scope>
</reference>
<gene>
    <name evidence="2" type="ORF">MNOR_LOCUS394</name>
</gene>
<keyword evidence="3" id="KW-1185">Reference proteome</keyword>
<organism evidence="2 3">
    <name type="scientific">Meganyctiphanes norvegica</name>
    <name type="common">Northern krill</name>
    <name type="synonym">Thysanopoda norvegica</name>
    <dbReference type="NCBI Taxonomy" id="48144"/>
    <lineage>
        <taxon>Eukaryota</taxon>
        <taxon>Metazoa</taxon>
        <taxon>Ecdysozoa</taxon>
        <taxon>Arthropoda</taxon>
        <taxon>Crustacea</taxon>
        <taxon>Multicrustacea</taxon>
        <taxon>Malacostraca</taxon>
        <taxon>Eumalacostraca</taxon>
        <taxon>Eucarida</taxon>
        <taxon>Euphausiacea</taxon>
        <taxon>Euphausiidae</taxon>
        <taxon>Meganyctiphanes</taxon>
    </lineage>
</organism>
<dbReference type="AlphaFoldDB" id="A0AAV2PK91"/>
<evidence type="ECO:0000259" key="1">
    <source>
        <dbReference type="PROSITE" id="PS50878"/>
    </source>
</evidence>
<proteinExistence type="predicted"/>
<comment type="caution">
    <text evidence="2">The sequence shown here is derived from an EMBL/GenBank/DDBJ whole genome shotgun (WGS) entry which is preliminary data.</text>
</comment>
<feature type="domain" description="Reverse transcriptase" evidence="1">
    <location>
        <begin position="1"/>
        <end position="217"/>
    </location>
</feature>
<evidence type="ECO:0000313" key="3">
    <source>
        <dbReference type="Proteomes" id="UP001497623"/>
    </source>
</evidence>
<sequence>MSIKNGVYPDSLKFARVSPIHKKGDIDDPNNYRPLSVMSLINKIFEKIIHKRLYNFLTKYNIIYKYQFVFREGYSTTHALVELIDRVKDATDKKLLTCGIFVDLSKAFDTVDDKILLDKLSHYGIRGNVLNLFTSYLSNRKQYVRVNNVDSEQRTITCGVPQGSVLGPLLFLLYVNDLANCCPEVFFRIFADDTGIFSHFKDISTITTMVEKNYKRY</sequence>
<dbReference type="PROSITE" id="PS50878">
    <property type="entry name" value="RT_POL"/>
    <property type="match status" value="1"/>
</dbReference>
<evidence type="ECO:0000313" key="2">
    <source>
        <dbReference type="EMBL" id="CAL4059141.1"/>
    </source>
</evidence>
<dbReference type="PANTHER" id="PTHR33332">
    <property type="entry name" value="REVERSE TRANSCRIPTASE DOMAIN-CONTAINING PROTEIN"/>
    <property type="match status" value="1"/>
</dbReference>
<dbReference type="Pfam" id="PF00078">
    <property type="entry name" value="RVT_1"/>
    <property type="match status" value="1"/>
</dbReference>
<dbReference type="CDD" id="cd01650">
    <property type="entry name" value="RT_nLTR_like"/>
    <property type="match status" value="1"/>
</dbReference>
<name>A0AAV2PK91_MEGNR</name>
<dbReference type="EMBL" id="CAXKWB010000085">
    <property type="protein sequence ID" value="CAL4059141.1"/>
    <property type="molecule type" value="Genomic_DNA"/>
</dbReference>
<dbReference type="InterPro" id="IPR000477">
    <property type="entry name" value="RT_dom"/>
</dbReference>
<protein>
    <recommendedName>
        <fullName evidence="1">Reverse transcriptase domain-containing protein</fullName>
    </recommendedName>
</protein>
<dbReference type="GO" id="GO:0071897">
    <property type="term" value="P:DNA biosynthetic process"/>
    <property type="evidence" value="ECO:0007669"/>
    <property type="project" value="UniProtKB-ARBA"/>
</dbReference>